<proteinExistence type="predicted"/>
<evidence type="ECO:0000313" key="1">
    <source>
        <dbReference type="EMBL" id="EFZ36218.1"/>
    </source>
</evidence>
<dbReference type="Proteomes" id="UP000005580">
    <property type="component" value="Unassembled WGS sequence"/>
</dbReference>
<protein>
    <submittedName>
        <fullName evidence="1">Uncharacterized protein</fullName>
    </submittedName>
</protein>
<comment type="caution">
    <text evidence="1">The sequence shown here is derived from an EMBL/GenBank/DDBJ whole genome shotgun (WGS) entry which is preliminary data.</text>
</comment>
<sequence length="44" mass="5441">MIRKKYIFVFFLFYYPSQCYNLYLYIINIEMAKGYGRVEILLVC</sequence>
<dbReference type="HOGENOM" id="CLU_3220241_0_0_10"/>
<name>E7RSL7_9BACT</name>
<gene>
    <name evidence="1" type="ORF">HMPREF0663_12285</name>
</gene>
<organism evidence="1 2">
    <name type="scientific">Hoylesella oralis ATCC 33269</name>
    <dbReference type="NCBI Taxonomy" id="873533"/>
    <lineage>
        <taxon>Bacteria</taxon>
        <taxon>Pseudomonadati</taxon>
        <taxon>Bacteroidota</taxon>
        <taxon>Bacteroidia</taxon>
        <taxon>Bacteroidales</taxon>
        <taxon>Prevotellaceae</taxon>
        <taxon>Hoylesella</taxon>
    </lineage>
</organism>
<dbReference type="EMBL" id="AEPE02000006">
    <property type="protein sequence ID" value="EFZ36218.1"/>
    <property type="molecule type" value="Genomic_DNA"/>
</dbReference>
<keyword evidence="2" id="KW-1185">Reference proteome</keyword>
<accession>E7RSL7</accession>
<reference evidence="1" key="1">
    <citation type="submission" date="2011-01" db="EMBL/GenBank/DDBJ databases">
        <authorList>
            <person name="Muzny D."/>
            <person name="Qin X."/>
            <person name="Buhay C."/>
            <person name="Dugan-Rocha S."/>
            <person name="Ding Y."/>
            <person name="Chen G."/>
            <person name="Hawes A."/>
            <person name="Holder M."/>
            <person name="Jhangiani S."/>
            <person name="Johnson A."/>
            <person name="Khan Z."/>
            <person name="Li Z."/>
            <person name="Liu W."/>
            <person name="Liu X."/>
            <person name="Perez L."/>
            <person name="Shen H."/>
            <person name="Wang Q."/>
            <person name="Watt J."/>
            <person name="Xi L."/>
            <person name="Xin Y."/>
            <person name="Zhou J."/>
            <person name="Deng J."/>
            <person name="Jiang H."/>
            <person name="Liu Y."/>
            <person name="Qu J."/>
            <person name="Song X.-Z."/>
            <person name="Zhang L."/>
            <person name="Villasana D."/>
            <person name="Johnson A."/>
            <person name="Liu J."/>
            <person name="Liyanage D."/>
            <person name="Lorensuhewa L."/>
            <person name="Robinson T."/>
            <person name="Song A."/>
            <person name="Song B.-B."/>
            <person name="Dinh H."/>
            <person name="Thornton R."/>
            <person name="Coyle M."/>
            <person name="Francisco L."/>
            <person name="Jackson L."/>
            <person name="Javaid M."/>
            <person name="Korchina V."/>
            <person name="Kovar C."/>
            <person name="Mata R."/>
            <person name="Mathew T."/>
            <person name="Ngo R."/>
            <person name="Nguyen L."/>
            <person name="Nguyen N."/>
            <person name="Okwuonu G."/>
            <person name="Ongeri F."/>
            <person name="Pham C."/>
            <person name="Simmons D."/>
            <person name="Wilczek-Boney K."/>
            <person name="Hale W."/>
            <person name="Jakkamsetti A."/>
            <person name="Pham P."/>
            <person name="Ruth R."/>
            <person name="San Lucas F."/>
            <person name="Warren J."/>
            <person name="Zhang J."/>
            <person name="Zhao Z."/>
            <person name="Zhou C."/>
            <person name="Zhu D."/>
            <person name="Lee S."/>
            <person name="Bess C."/>
            <person name="Blankenburg K."/>
            <person name="Forbes L."/>
            <person name="Fu Q."/>
            <person name="Gubbala S."/>
            <person name="Hirani K."/>
            <person name="Jayaseelan J.C."/>
            <person name="Lara F."/>
            <person name="Munidasa M."/>
            <person name="Palculict T."/>
            <person name="Patil S."/>
            <person name="Pu L.-L."/>
            <person name="Saada N."/>
            <person name="Tang L."/>
            <person name="Weissenberger G."/>
            <person name="Zhu Y."/>
            <person name="Hemphill L."/>
            <person name="Shang Y."/>
            <person name="Youmans B."/>
            <person name="Ayvaz T."/>
            <person name="Ross M."/>
            <person name="Santibanez J."/>
            <person name="Aqrawi P."/>
            <person name="Gross S."/>
            <person name="Joshi V."/>
            <person name="Fowler G."/>
            <person name="Nazareth L."/>
            <person name="Reid J."/>
            <person name="Worley K."/>
            <person name="Petrosino J."/>
            <person name="Highlander S."/>
            <person name="Gibbs R."/>
        </authorList>
    </citation>
    <scope>NUCLEOTIDE SEQUENCE [LARGE SCALE GENOMIC DNA]</scope>
    <source>
        <strain evidence="1">ATCC 33269</strain>
    </source>
</reference>
<evidence type="ECO:0000313" key="2">
    <source>
        <dbReference type="Proteomes" id="UP000005580"/>
    </source>
</evidence>
<dbReference type="AlphaFoldDB" id="E7RSL7"/>